<evidence type="ECO:0000256" key="3">
    <source>
        <dbReference type="ARBA" id="ARBA00022692"/>
    </source>
</evidence>
<feature type="transmembrane region" description="Helical" evidence="7">
    <location>
        <begin position="455"/>
        <end position="476"/>
    </location>
</feature>
<dbReference type="GO" id="GO:0030672">
    <property type="term" value="C:synaptic vesicle membrane"/>
    <property type="evidence" value="ECO:0007669"/>
    <property type="project" value="TreeGrafter"/>
</dbReference>
<dbReference type="InterPro" id="IPR050930">
    <property type="entry name" value="MFS_Vesicular_Transporter"/>
</dbReference>
<feature type="transmembrane region" description="Helical" evidence="7">
    <location>
        <begin position="138"/>
        <end position="156"/>
    </location>
</feature>
<keyword evidence="3 7" id="KW-0812">Transmembrane</keyword>
<feature type="region of interest" description="Disordered" evidence="6">
    <location>
        <begin position="82"/>
        <end position="103"/>
    </location>
</feature>
<evidence type="ECO:0000313" key="10">
    <source>
        <dbReference type="Proteomes" id="UP000472263"/>
    </source>
</evidence>
<evidence type="ECO:0000313" key="9">
    <source>
        <dbReference type="Ensembl" id="ENSMMDP00005000674.1"/>
    </source>
</evidence>
<evidence type="ECO:0000256" key="2">
    <source>
        <dbReference type="ARBA" id="ARBA00022448"/>
    </source>
</evidence>
<reference evidence="9" key="1">
    <citation type="submission" date="2019-06" db="EMBL/GenBank/DDBJ databases">
        <authorList>
            <consortium name="Wellcome Sanger Institute Data Sharing"/>
        </authorList>
    </citation>
    <scope>NUCLEOTIDE SEQUENCE [LARGE SCALE GENOMIC DNA]</scope>
</reference>
<evidence type="ECO:0000256" key="6">
    <source>
        <dbReference type="SAM" id="MobiDB-lite"/>
    </source>
</evidence>
<dbReference type="Gene3D" id="1.20.1720.10">
    <property type="entry name" value="Multidrug resistance protein D"/>
    <property type="match status" value="1"/>
</dbReference>
<dbReference type="InterPro" id="IPR020846">
    <property type="entry name" value="MFS_dom"/>
</dbReference>
<feature type="transmembrane region" description="Helical" evidence="7">
    <location>
        <begin position="193"/>
        <end position="212"/>
    </location>
</feature>
<dbReference type="PANTHER" id="PTHR23506:SF30">
    <property type="entry name" value="SYNAPTIC VESICULAR AMINE TRANSPORTER"/>
    <property type="match status" value="1"/>
</dbReference>
<dbReference type="Gene3D" id="1.20.1250.20">
    <property type="entry name" value="MFS general substrate transporter like domains"/>
    <property type="match status" value="1"/>
</dbReference>
<feature type="transmembrane region" description="Helical" evidence="7">
    <location>
        <begin position="256"/>
        <end position="282"/>
    </location>
</feature>
<dbReference type="PANTHER" id="PTHR23506">
    <property type="entry name" value="GH10249P"/>
    <property type="match status" value="1"/>
</dbReference>
<accession>A0A667WJP3</accession>
<comment type="subcellular location">
    <subcellularLocation>
        <location evidence="1">Membrane</location>
        <topology evidence="1">Multi-pass membrane protein</topology>
    </subcellularLocation>
</comment>
<dbReference type="InParanoid" id="A0A667WJP3"/>
<evidence type="ECO:0000256" key="4">
    <source>
        <dbReference type="ARBA" id="ARBA00022989"/>
    </source>
</evidence>
<dbReference type="SUPFAM" id="SSF103473">
    <property type="entry name" value="MFS general substrate transporter"/>
    <property type="match status" value="1"/>
</dbReference>
<feature type="transmembrane region" description="Helical" evidence="7">
    <location>
        <begin position="411"/>
        <end position="434"/>
    </location>
</feature>
<dbReference type="Ensembl" id="ENSMMDT00005000688.1">
    <property type="protein sequence ID" value="ENSMMDP00005000674.1"/>
    <property type="gene ID" value="ENSMMDG00005000429.1"/>
</dbReference>
<evidence type="ECO:0000256" key="7">
    <source>
        <dbReference type="SAM" id="Phobius"/>
    </source>
</evidence>
<dbReference type="AlphaFoldDB" id="A0A667WJP3"/>
<reference evidence="9" key="2">
    <citation type="submission" date="2025-08" db="UniProtKB">
        <authorList>
            <consortium name="Ensembl"/>
        </authorList>
    </citation>
    <scope>IDENTIFICATION</scope>
</reference>
<dbReference type="InterPro" id="IPR036259">
    <property type="entry name" value="MFS_trans_sf"/>
</dbReference>
<dbReference type="PROSITE" id="PS50850">
    <property type="entry name" value="MFS"/>
    <property type="match status" value="1"/>
</dbReference>
<dbReference type="GO" id="GO:0005335">
    <property type="term" value="F:serotonin:sodium:chloride symporter activity"/>
    <property type="evidence" value="ECO:0007669"/>
    <property type="project" value="TreeGrafter"/>
</dbReference>
<proteinExistence type="predicted"/>
<feature type="transmembrane region" description="Helical" evidence="7">
    <location>
        <begin position="344"/>
        <end position="366"/>
    </location>
</feature>
<organism evidence="9 10">
    <name type="scientific">Myripristis murdjan</name>
    <name type="common">pinecone soldierfish</name>
    <dbReference type="NCBI Taxonomy" id="586833"/>
    <lineage>
        <taxon>Eukaryota</taxon>
        <taxon>Metazoa</taxon>
        <taxon>Chordata</taxon>
        <taxon>Craniata</taxon>
        <taxon>Vertebrata</taxon>
        <taxon>Euteleostomi</taxon>
        <taxon>Actinopterygii</taxon>
        <taxon>Neopterygii</taxon>
        <taxon>Teleostei</taxon>
        <taxon>Neoteleostei</taxon>
        <taxon>Acanthomorphata</taxon>
        <taxon>Holocentriformes</taxon>
        <taxon>Holocentridae</taxon>
        <taxon>Myripristis</taxon>
    </lineage>
</organism>
<feature type="transmembrane region" description="Helical" evidence="7">
    <location>
        <begin position="378"/>
        <end position="399"/>
    </location>
</feature>
<feature type="compositionally biased region" description="Polar residues" evidence="6">
    <location>
        <begin position="82"/>
        <end position="101"/>
    </location>
</feature>
<keyword evidence="10" id="KW-1185">Reference proteome</keyword>
<sequence length="482" mass="51583">MAPKEAQQKKMVMVVVFIALLLDNMLLSVVVPILPIYLYTIDQLAMEAAENNINLSVGSSILWSVDNSSVDLNFTFTPPSLAPSTDSSIRSQNSSDPSCSTADPLLDQENIKVGVLLASKATVQLITNPFIGLLTNRWVTVTVVFALSSSYILLLLARSIQGVGGSCLCVAGMGMLASEFTDIKERGSALGKAFSGIALGLVVGATLGSVMYQSAGKSAPFLLLAGMAVLGGGTEECTTSVSTEGTPLLTLMKDPYILIAAGAICLVNQTLATIEATLPIWIMKTMCASNWQLGVVFLPDSLSYLVASNILGVLAHRIGRWLCACFGMLLLGITTIYFGLAQNIYHVMALNAAVGFSSGMVESMLMVEMSSLVDLRHVPVYGSVYAIADAAICIGFSFGPSVGGPIAASLGFPWLMTIIGLINIAYAPLCLFLFSPSRREERCARLRSLEPRWRVTIRLLIGSLDLFQQPFFFLFFPGRSSY</sequence>
<dbReference type="Proteomes" id="UP000472263">
    <property type="component" value="Chromosome 8"/>
</dbReference>
<keyword evidence="4 7" id="KW-1133">Transmembrane helix</keyword>
<dbReference type="GO" id="GO:0015842">
    <property type="term" value="P:aminergic neurotransmitter loading into synaptic vesicle"/>
    <property type="evidence" value="ECO:0007669"/>
    <property type="project" value="TreeGrafter"/>
</dbReference>
<keyword evidence="2" id="KW-0813">Transport</keyword>
<feature type="transmembrane region" description="Helical" evidence="7">
    <location>
        <begin position="12"/>
        <end position="38"/>
    </location>
</feature>
<protein>
    <submittedName>
        <fullName evidence="9">Solute carrier family 18 member 2</fullName>
    </submittedName>
</protein>
<feature type="transmembrane region" description="Helical" evidence="7">
    <location>
        <begin position="321"/>
        <end position="338"/>
    </location>
</feature>
<dbReference type="FunFam" id="1.20.1250.20:FF:000401">
    <property type="entry name" value="Vesicular amine transporter"/>
    <property type="match status" value="1"/>
</dbReference>
<dbReference type="GO" id="GO:0043195">
    <property type="term" value="C:terminal bouton"/>
    <property type="evidence" value="ECO:0007669"/>
    <property type="project" value="TreeGrafter"/>
</dbReference>
<dbReference type="InterPro" id="IPR011701">
    <property type="entry name" value="MFS"/>
</dbReference>
<evidence type="ECO:0000256" key="1">
    <source>
        <dbReference type="ARBA" id="ARBA00004141"/>
    </source>
</evidence>
<dbReference type="GeneTree" id="ENSGT00940000157593"/>
<name>A0A667WJP3_9TELE</name>
<evidence type="ECO:0000259" key="8">
    <source>
        <dbReference type="PROSITE" id="PS50850"/>
    </source>
</evidence>
<evidence type="ECO:0000256" key="5">
    <source>
        <dbReference type="ARBA" id="ARBA00023136"/>
    </source>
</evidence>
<keyword evidence="5 7" id="KW-0472">Membrane</keyword>
<reference evidence="9" key="3">
    <citation type="submission" date="2025-09" db="UniProtKB">
        <authorList>
            <consortium name="Ensembl"/>
        </authorList>
    </citation>
    <scope>IDENTIFICATION</scope>
</reference>
<feature type="domain" description="Major facilitator superfamily (MFS) profile" evidence="8">
    <location>
        <begin position="256"/>
        <end position="482"/>
    </location>
</feature>
<gene>
    <name evidence="9" type="primary">LOC115363684</name>
</gene>
<dbReference type="Pfam" id="PF07690">
    <property type="entry name" value="MFS_1"/>
    <property type="match status" value="1"/>
</dbReference>